<evidence type="ECO:0000313" key="2">
    <source>
        <dbReference type="Proteomes" id="UP000298030"/>
    </source>
</evidence>
<proteinExistence type="predicted"/>
<dbReference type="EMBL" id="QPFP01000248">
    <property type="protein sequence ID" value="TEB18498.1"/>
    <property type="molecule type" value="Genomic_DNA"/>
</dbReference>
<keyword evidence="2" id="KW-1185">Reference proteome</keyword>
<comment type="caution">
    <text evidence="1">The sequence shown here is derived from an EMBL/GenBank/DDBJ whole genome shotgun (WGS) entry which is preliminary data.</text>
</comment>
<name>A0A4Y7SAE6_COPMI</name>
<sequence length="164" mass="18618">MDSQWSNSPFIFDLLASGRLVLPNLRRCTLHELTSREYVGPNALACLKLPSLVELEMSFGQDDGDGWCFLRDGGGHFINSIFGERIADFLRGSKSTLQQVTIARVCFVDGGRRSLRHSQRPSCTHRSDAPRCCLWCRVFRKSISTGVPPQATQLQYLRPCRYHR</sequence>
<dbReference type="Proteomes" id="UP000298030">
    <property type="component" value="Unassembled WGS sequence"/>
</dbReference>
<dbReference type="AlphaFoldDB" id="A0A4Y7SAE6"/>
<reference evidence="1 2" key="1">
    <citation type="journal article" date="2019" name="Nat. Ecol. Evol.">
        <title>Megaphylogeny resolves global patterns of mushroom evolution.</title>
        <authorList>
            <person name="Varga T."/>
            <person name="Krizsan K."/>
            <person name="Foldi C."/>
            <person name="Dima B."/>
            <person name="Sanchez-Garcia M."/>
            <person name="Sanchez-Ramirez S."/>
            <person name="Szollosi G.J."/>
            <person name="Szarkandi J.G."/>
            <person name="Papp V."/>
            <person name="Albert L."/>
            <person name="Andreopoulos W."/>
            <person name="Angelini C."/>
            <person name="Antonin V."/>
            <person name="Barry K.W."/>
            <person name="Bougher N.L."/>
            <person name="Buchanan P."/>
            <person name="Buyck B."/>
            <person name="Bense V."/>
            <person name="Catcheside P."/>
            <person name="Chovatia M."/>
            <person name="Cooper J."/>
            <person name="Damon W."/>
            <person name="Desjardin D."/>
            <person name="Finy P."/>
            <person name="Geml J."/>
            <person name="Haridas S."/>
            <person name="Hughes K."/>
            <person name="Justo A."/>
            <person name="Karasinski D."/>
            <person name="Kautmanova I."/>
            <person name="Kiss B."/>
            <person name="Kocsube S."/>
            <person name="Kotiranta H."/>
            <person name="LaButti K.M."/>
            <person name="Lechner B.E."/>
            <person name="Liimatainen K."/>
            <person name="Lipzen A."/>
            <person name="Lukacs Z."/>
            <person name="Mihaltcheva S."/>
            <person name="Morgado L.N."/>
            <person name="Niskanen T."/>
            <person name="Noordeloos M.E."/>
            <person name="Ohm R.A."/>
            <person name="Ortiz-Santana B."/>
            <person name="Ovrebo C."/>
            <person name="Racz N."/>
            <person name="Riley R."/>
            <person name="Savchenko A."/>
            <person name="Shiryaev A."/>
            <person name="Soop K."/>
            <person name="Spirin V."/>
            <person name="Szebenyi C."/>
            <person name="Tomsovsky M."/>
            <person name="Tulloss R.E."/>
            <person name="Uehling J."/>
            <person name="Grigoriev I.V."/>
            <person name="Vagvolgyi C."/>
            <person name="Papp T."/>
            <person name="Martin F.M."/>
            <person name="Miettinen O."/>
            <person name="Hibbett D.S."/>
            <person name="Nagy L.G."/>
        </authorList>
    </citation>
    <scope>NUCLEOTIDE SEQUENCE [LARGE SCALE GENOMIC DNA]</scope>
    <source>
        <strain evidence="1 2">FP101781</strain>
    </source>
</reference>
<accession>A0A4Y7SAE6</accession>
<evidence type="ECO:0000313" key="1">
    <source>
        <dbReference type="EMBL" id="TEB18498.1"/>
    </source>
</evidence>
<protein>
    <submittedName>
        <fullName evidence="1">Uncharacterized protein</fullName>
    </submittedName>
</protein>
<gene>
    <name evidence="1" type="ORF">FA13DRAFT_594040</name>
</gene>
<organism evidence="1 2">
    <name type="scientific">Coprinellus micaceus</name>
    <name type="common">Glistening ink-cap mushroom</name>
    <name type="synonym">Coprinus micaceus</name>
    <dbReference type="NCBI Taxonomy" id="71717"/>
    <lineage>
        <taxon>Eukaryota</taxon>
        <taxon>Fungi</taxon>
        <taxon>Dikarya</taxon>
        <taxon>Basidiomycota</taxon>
        <taxon>Agaricomycotina</taxon>
        <taxon>Agaricomycetes</taxon>
        <taxon>Agaricomycetidae</taxon>
        <taxon>Agaricales</taxon>
        <taxon>Agaricineae</taxon>
        <taxon>Psathyrellaceae</taxon>
        <taxon>Coprinellus</taxon>
    </lineage>
</organism>